<dbReference type="GO" id="GO:0050918">
    <property type="term" value="P:positive chemotaxis"/>
    <property type="evidence" value="ECO:0007669"/>
    <property type="project" value="TreeGrafter"/>
</dbReference>
<dbReference type="GO" id="GO:0002548">
    <property type="term" value="P:monocyte chemotaxis"/>
    <property type="evidence" value="ECO:0007669"/>
    <property type="project" value="TreeGrafter"/>
</dbReference>
<feature type="compositionally biased region" description="Low complexity" evidence="20">
    <location>
        <begin position="239"/>
        <end position="248"/>
    </location>
</feature>
<feature type="region of interest" description="Disordered" evidence="20">
    <location>
        <begin position="53"/>
        <end position="296"/>
    </location>
</feature>
<dbReference type="SUPFAM" id="SSF49899">
    <property type="entry name" value="Concanavalin A-like lectins/glucanases"/>
    <property type="match status" value="1"/>
</dbReference>
<reference evidence="22" key="2">
    <citation type="submission" date="2020-02" db="EMBL/GenBank/DDBJ databases">
        <title>Esox lucius (northern pike) genome, fEsoLuc1, primary haplotype.</title>
        <authorList>
            <person name="Myers G."/>
            <person name="Karagic N."/>
            <person name="Meyer A."/>
            <person name="Pippel M."/>
            <person name="Reichard M."/>
            <person name="Winkler S."/>
            <person name="Tracey A."/>
            <person name="Sims Y."/>
            <person name="Howe K."/>
            <person name="Rhie A."/>
            <person name="Formenti G."/>
            <person name="Durbin R."/>
            <person name="Fedrigo O."/>
            <person name="Jarvis E.D."/>
        </authorList>
    </citation>
    <scope>NUCLEOTIDE SEQUENCE [LARGE SCALE GENOMIC DNA]</scope>
</reference>
<evidence type="ECO:0000256" key="5">
    <source>
        <dbReference type="ARBA" id="ARBA00022525"/>
    </source>
</evidence>
<feature type="compositionally biased region" description="Low complexity" evidence="20">
    <location>
        <begin position="172"/>
        <end position="184"/>
    </location>
</feature>
<dbReference type="InterPro" id="IPR013320">
    <property type="entry name" value="ConA-like_dom_sf"/>
</dbReference>
<keyword evidence="13" id="KW-0391">Immunity</keyword>
<keyword evidence="10 19" id="KW-0430">Lectin</keyword>
<dbReference type="GO" id="GO:0043236">
    <property type="term" value="F:laminin binding"/>
    <property type="evidence" value="ECO:0007669"/>
    <property type="project" value="TreeGrafter"/>
</dbReference>
<dbReference type="InterPro" id="IPR001079">
    <property type="entry name" value="Galectin_CRD"/>
</dbReference>
<evidence type="ECO:0000313" key="22">
    <source>
        <dbReference type="Ensembl" id="ENSELUP00000034228.2"/>
    </source>
</evidence>
<dbReference type="Bgee" id="ENSELUG00000012746">
    <property type="expression patterns" value="Expressed in camera-type eye and 9 other cell types or tissues"/>
</dbReference>
<sequence>MKNMEDICVDEFMSMCLSVSVEDHVSWYVCSVCVCVCVYNLLVLPPQGSNGIWPSQKQPGGPVWLTHPAQQPSQPQAMPCFPGQPSTPCWPSPQPPPPASAPAQPQPMPCFPGQPNTPCWPEQHPSQPSSAPVQNWTGHQPSSQSAPTQIWNWPGQQPNQPAQTQNWPCSQPQPNQTAPTQNWPCSQPEPTQPAPAQNWSGTQPQPTQPAPAHPCQPCWPGTQPPHIQPQLYQPPAPAPLQAQAQTQSPSPPSALGWPVPGFNPNIKPGSGWPFSPGQDPGGQSGWPGQDPAVSAPALQWNPTPTVLNVPYNLNLKRGIYNKMMITIMGQVKPNAKQFTVNFLRGNDIAFHLNSRFNEGGKQAVVRNSKVGERWGKEERHTQGGVFPFMAGQSFEMKILVTPEEFKVAVNGAQLFEFKHRVRELNQIDRINILHDCVLTYINTDTIP</sequence>
<dbReference type="SMART" id="SM00908">
    <property type="entry name" value="Gal-bind_lectin"/>
    <property type="match status" value="1"/>
</dbReference>
<dbReference type="PANTHER" id="PTHR11346:SF26">
    <property type="entry name" value="GALECTIN-3"/>
    <property type="match status" value="1"/>
</dbReference>
<evidence type="ECO:0000256" key="8">
    <source>
        <dbReference type="ARBA" id="ARBA00022664"/>
    </source>
</evidence>
<evidence type="ECO:0000256" key="12">
    <source>
        <dbReference type="ARBA" id="ARBA00022782"/>
    </source>
</evidence>
<dbReference type="GO" id="GO:0005615">
    <property type="term" value="C:extracellular space"/>
    <property type="evidence" value="ECO:0007669"/>
    <property type="project" value="TreeGrafter"/>
</dbReference>
<evidence type="ECO:0000256" key="6">
    <source>
        <dbReference type="ARBA" id="ARBA00022553"/>
    </source>
</evidence>
<evidence type="ECO:0000256" key="1">
    <source>
        <dbReference type="ARBA" id="ARBA00004123"/>
    </source>
</evidence>
<comment type="subcellular location">
    <subcellularLocation>
        <location evidence="2">Cytoplasm</location>
    </subcellularLocation>
    <subcellularLocation>
        <location evidence="1">Nucleus</location>
    </subcellularLocation>
    <subcellularLocation>
        <location evidence="3">Secreted</location>
    </subcellularLocation>
</comment>
<keyword evidence="23" id="KW-1185">Reference proteome</keyword>
<keyword evidence="7" id="KW-0399">Innate immunity</keyword>
<evidence type="ECO:0000256" key="15">
    <source>
        <dbReference type="ARBA" id="ARBA00022990"/>
    </source>
</evidence>
<dbReference type="GO" id="GO:0005737">
    <property type="term" value="C:cytoplasm"/>
    <property type="evidence" value="ECO:0007669"/>
    <property type="project" value="UniProtKB-SubCell"/>
</dbReference>
<dbReference type="InterPro" id="IPR044156">
    <property type="entry name" value="Galectin-like"/>
</dbReference>
<keyword evidence="18" id="KW-0539">Nucleus</keyword>
<evidence type="ECO:0000259" key="21">
    <source>
        <dbReference type="PROSITE" id="PS51304"/>
    </source>
</evidence>
<dbReference type="GO" id="GO:0045087">
    <property type="term" value="P:innate immune response"/>
    <property type="evidence" value="ECO:0007669"/>
    <property type="project" value="UniProtKB-KW"/>
</dbReference>
<dbReference type="STRING" id="8010.ENSELUP00000034228"/>
<evidence type="ECO:0000313" key="23">
    <source>
        <dbReference type="Proteomes" id="UP000265140"/>
    </source>
</evidence>
<keyword evidence="8" id="KW-0507">mRNA processing</keyword>
<keyword evidence="5" id="KW-0964">Secreted</keyword>
<dbReference type="GO" id="GO:0030593">
    <property type="term" value="P:neutrophil chemotaxis"/>
    <property type="evidence" value="ECO:0007669"/>
    <property type="project" value="TreeGrafter"/>
</dbReference>
<dbReference type="GO" id="GO:0090280">
    <property type="term" value="P:positive regulation of calcium ion import"/>
    <property type="evidence" value="ECO:0007669"/>
    <property type="project" value="TreeGrafter"/>
</dbReference>
<dbReference type="InParanoid" id="A0A3P9A0X3"/>
<dbReference type="Pfam" id="PF00337">
    <property type="entry name" value="Gal-bind_lectin"/>
    <property type="match status" value="1"/>
</dbReference>
<feature type="domain" description="Galectin" evidence="21">
    <location>
        <begin position="311"/>
        <end position="444"/>
    </location>
</feature>
<keyword evidence="12" id="KW-0221">Differentiation</keyword>
<evidence type="ECO:0000256" key="3">
    <source>
        <dbReference type="ARBA" id="ARBA00004613"/>
    </source>
</evidence>
<dbReference type="GO" id="GO:0008380">
    <property type="term" value="P:RNA splicing"/>
    <property type="evidence" value="ECO:0007669"/>
    <property type="project" value="UniProtKB-KW"/>
</dbReference>
<evidence type="ECO:0000256" key="13">
    <source>
        <dbReference type="ARBA" id="ARBA00022859"/>
    </source>
</evidence>
<evidence type="ECO:0000256" key="18">
    <source>
        <dbReference type="ARBA" id="ARBA00023242"/>
    </source>
</evidence>
<evidence type="ECO:0000256" key="7">
    <source>
        <dbReference type="ARBA" id="ARBA00022588"/>
    </source>
</evidence>
<dbReference type="FunFam" id="2.60.120.200:FF:000023">
    <property type="entry name" value="Galectin"/>
    <property type="match status" value="1"/>
</dbReference>
<evidence type="ECO:0000256" key="2">
    <source>
        <dbReference type="ARBA" id="ARBA00004496"/>
    </source>
</evidence>
<feature type="compositionally biased region" description="Low complexity" evidence="20">
    <location>
        <begin position="68"/>
        <end position="87"/>
    </location>
</feature>
<dbReference type="GO" id="GO:0005681">
    <property type="term" value="C:spliceosomal complex"/>
    <property type="evidence" value="ECO:0007669"/>
    <property type="project" value="UniProtKB-KW"/>
</dbReference>
<dbReference type="GO" id="GO:0045806">
    <property type="term" value="P:negative regulation of endocytosis"/>
    <property type="evidence" value="ECO:0007669"/>
    <property type="project" value="TreeGrafter"/>
</dbReference>
<dbReference type="CDD" id="cd00070">
    <property type="entry name" value="GLECT"/>
    <property type="match status" value="1"/>
</dbReference>
<evidence type="ECO:0000256" key="4">
    <source>
        <dbReference type="ARBA" id="ARBA00022490"/>
    </source>
</evidence>
<dbReference type="PROSITE" id="PS51304">
    <property type="entry name" value="GALECTIN"/>
    <property type="match status" value="1"/>
</dbReference>
<evidence type="ECO:0000256" key="17">
    <source>
        <dbReference type="ARBA" id="ARBA00023187"/>
    </source>
</evidence>
<dbReference type="PANTHER" id="PTHR11346">
    <property type="entry name" value="GALECTIN"/>
    <property type="match status" value="1"/>
</dbReference>
<evidence type="ECO:0000256" key="16">
    <source>
        <dbReference type="ARBA" id="ARBA00023157"/>
    </source>
</evidence>
<accession>A0A3P9A0X3</accession>
<keyword evidence="14" id="KW-0389">IgE-binding protein</keyword>
<keyword evidence="16" id="KW-1015">Disulfide bond</keyword>
<dbReference type="AlphaFoldDB" id="A0A3P9A0X3"/>
<dbReference type="GO" id="GO:0019863">
    <property type="term" value="F:IgE binding"/>
    <property type="evidence" value="ECO:0007669"/>
    <property type="project" value="UniProtKB-KW"/>
</dbReference>
<name>A0A3P9A0X3_ESOLU</name>
<dbReference type="GO" id="GO:0048245">
    <property type="term" value="P:eosinophil chemotaxis"/>
    <property type="evidence" value="ECO:0007669"/>
    <property type="project" value="TreeGrafter"/>
</dbReference>
<feature type="compositionally biased region" description="Polar residues" evidence="20">
    <location>
        <begin position="124"/>
        <end position="170"/>
    </location>
</feature>
<evidence type="ECO:0000256" key="19">
    <source>
        <dbReference type="RuleBase" id="RU102079"/>
    </source>
</evidence>
<dbReference type="GO" id="GO:0048030">
    <property type="term" value="F:disaccharide binding"/>
    <property type="evidence" value="ECO:0007669"/>
    <property type="project" value="TreeGrafter"/>
</dbReference>
<organism evidence="22 23">
    <name type="scientific">Esox lucius</name>
    <name type="common">Northern pike</name>
    <dbReference type="NCBI Taxonomy" id="8010"/>
    <lineage>
        <taxon>Eukaryota</taxon>
        <taxon>Metazoa</taxon>
        <taxon>Chordata</taxon>
        <taxon>Craniata</taxon>
        <taxon>Vertebrata</taxon>
        <taxon>Euteleostomi</taxon>
        <taxon>Actinopterygii</taxon>
        <taxon>Neopterygii</taxon>
        <taxon>Teleostei</taxon>
        <taxon>Protacanthopterygii</taxon>
        <taxon>Esociformes</taxon>
        <taxon>Esocidae</taxon>
        <taxon>Esox</taxon>
    </lineage>
</organism>
<feature type="compositionally biased region" description="Pro residues" evidence="20">
    <location>
        <begin position="222"/>
        <end position="238"/>
    </location>
</feature>
<evidence type="ECO:0000256" key="14">
    <source>
        <dbReference type="ARBA" id="ARBA00022972"/>
    </source>
</evidence>
<dbReference type="GO" id="GO:2001237">
    <property type="term" value="P:negative regulation of extrinsic apoptotic signaling pathway"/>
    <property type="evidence" value="ECO:0007669"/>
    <property type="project" value="TreeGrafter"/>
</dbReference>
<evidence type="ECO:0000256" key="11">
    <source>
        <dbReference type="ARBA" id="ARBA00022737"/>
    </source>
</evidence>
<keyword evidence="17" id="KW-0508">mRNA splicing</keyword>
<dbReference type="OMA" id="MKILCTF"/>
<dbReference type="Gene3D" id="2.60.120.200">
    <property type="match status" value="1"/>
</dbReference>
<reference evidence="22" key="3">
    <citation type="submission" date="2025-08" db="UniProtKB">
        <authorList>
            <consortium name="Ensembl"/>
        </authorList>
    </citation>
    <scope>IDENTIFICATION</scope>
</reference>
<dbReference type="GO" id="GO:0001772">
    <property type="term" value="C:immunological synapse"/>
    <property type="evidence" value="ECO:0007669"/>
    <property type="project" value="TreeGrafter"/>
</dbReference>
<dbReference type="GeneTree" id="ENSGT00940000165169"/>
<keyword evidence="6" id="KW-0597">Phosphoprotein</keyword>
<dbReference type="Ensembl" id="ENSELUT00000020806.3">
    <property type="protein sequence ID" value="ENSELUP00000034228.2"/>
    <property type="gene ID" value="ENSELUG00000012746.3"/>
</dbReference>
<protein>
    <recommendedName>
        <fullName evidence="19">Galectin</fullName>
    </recommendedName>
</protein>
<keyword evidence="15" id="KW-0007">Acetylation</keyword>
<keyword evidence="11" id="KW-0677">Repeat</keyword>
<evidence type="ECO:0000256" key="9">
    <source>
        <dbReference type="ARBA" id="ARBA00022728"/>
    </source>
</evidence>
<feature type="compositionally biased region" description="Pro residues" evidence="20">
    <location>
        <begin position="88"/>
        <end position="112"/>
    </location>
</feature>
<dbReference type="GO" id="GO:0006397">
    <property type="term" value="P:mRNA processing"/>
    <property type="evidence" value="ECO:0007669"/>
    <property type="project" value="UniProtKB-KW"/>
</dbReference>
<reference evidence="22" key="4">
    <citation type="submission" date="2025-09" db="UniProtKB">
        <authorList>
            <consortium name="Ensembl"/>
        </authorList>
    </citation>
    <scope>IDENTIFICATION</scope>
</reference>
<dbReference type="GO" id="GO:0048246">
    <property type="term" value="P:macrophage chemotaxis"/>
    <property type="evidence" value="ECO:0007669"/>
    <property type="project" value="TreeGrafter"/>
</dbReference>
<reference evidence="23" key="1">
    <citation type="journal article" date="2014" name="PLoS ONE">
        <title>The genome and linkage map of the northern pike (Esox lucius): conserved synteny revealed between the salmonid sister group and the Neoteleostei.</title>
        <authorList>
            <person name="Rondeau E.B."/>
            <person name="Minkley D.R."/>
            <person name="Leong J.S."/>
            <person name="Messmer A.M."/>
            <person name="Jantzen J.R."/>
            <person name="von Schalburg K.R."/>
            <person name="Lemon C."/>
            <person name="Bird N.H."/>
            <person name="Koop B.F."/>
        </authorList>
    </citation>
    <scope>NUCLEOTIDE SEQUENCE</scope>
</reference>
<dbReference type="Proteomes" id="UP000265140">
    <property type="component" value="Chromosome 18"/>
</dbReference>
<proteinExistence type="predicted"/>
<keyword evidence="4" id="KW-0963">Cytoplasm</keyword>
<dbReference type="GO" id="GO:0030154">
    <property type="term" value="P:cell differentiation"/>
    <property type="evidence" value="ECO:0007669"/>
    <property type="project" value="UniProtKB-KW"/>
</dbReference>
<evidence type="ECO:0000256" key="20">
    <source>
        <dbReference type="SAM" id="MobiDB-lite"/>
    </source>
</evidence>
<dbReference type="SMART" id="SM00276">
    <property type="entry name" value="GLECT"/>
    <property type="match status" value="1"/>
</dbReference>
<keyword evidence="9" id="KW-0747">Spliceosome</keyword>
<evidence type="ECO:0000256" key="10">
    <source>
        <dbReference type="ARBA" id="ARBA00022734"/>
    </source>
</evidence>